<dbReference type="Gene3D" id="1.25.40.10">
    <property type="entry name" value="Tetratricopeptide repeat domain"/>
    <property type="match status" value="1"/>
</dbReference>
<sequence>MKNKIGAFTKRLGKTRKRGEGAVGEKGKKKSRILLIVCGLLLLAGAIIGIVMFRMQAGASAYNESIKTAEKYADSGEYELAVLTYENAIKDRPKEEEGYLGLADVYLKRGESSAAKVLLQRGYMHTNSSKIQYMLSGIKDGSLLAEFDDSETKKETMQSFGVFSFNTAFLQKLENYDYTDYCDQFGSYPQIVKTGKGEVEVVHKDLAGTCCYSNTKEHDDIVNVKTDKPAKDGMPEIVRLDSISQLFRNFPGKASLAELNAISSSKVAPITDEERVYVELSTGSLLIRVETDASGNIISDKAWNEIILKEANENRSENGTLNGVVIDAMTGEGVPAAKLEFKAKENAENSTHVTSGKDGSFSIELAADVYEVTISADGYVDETFEFEMEKDKNYSGEQFTISPELAAGSARIVLEWNAQHQDLDSYLWGNTDKGDDLYVNFRKRTCEGRDGLLAELDVDDTNGYGPETITLNDLNGVYTYSVVDYRTTGTLQQYGATVKVYLPGKSAPTVITLDPNAGVENVWEVFELDHGELKILNRAPAEENLRPGSK</sequence>
<dbReference type="SUPFAM" id="SSF48452">
    <property type="entry name" value="TPR-like"/>
    <property type="match status" value="1"/>
</dbReference>
<proteinExistence type="predicted"/>
<dbReference type="RefSeq" id="WP_009242920.1">
    <property type="nucleotide sequence ID" value="NZ_HF995178.1"/>
</dbReference>
<dbReference type="Pfam" id="PF13414">
    <property type="entry name" value="TPR_11"/>
    <property type="match status" value="1"/>
</dbReference>
<evidence type="ECO:0000256" key="1">
    <source>
        <dbReference type="SAM" id="Phobius"/>
    </source>
</evidence>
<dbReference type="GeneID" id="97330414"/>
<evidence type="ECO:0000313" key="2">
    <source>
        <dbReference type="EMBL" id="CCZ26016.1"/>
    </source>
</evidence>
<keyword evidence="1" id="KW-0472">Membrane</keyword>
<dbReference type="InterPro" id="IPR008969">
    <property type="entry name" value="CarboxyPept-like_regulatory"/>
</dbReference>
<dbReference type="InterPro" id="IPR011990">
    <property type="entry name" value="TPR-like_helical_dom_sf"/>
</dbReference>
<dbReference type="Proteomes" id="UP000017998">
    <property type="component" value="Unassembled WGS sequence"/>
</dbReference>
<comment type="caution">
    <text evidence="2">The sequence shown here is derived from an EMBL/GenBank/DDBJ whole genome shotgun (WGS) entry which is preliminary data.</text>
</comment>
<accession>R5QUY7</accession>
<dbReference type="AlphaFoldDB" id="R5QUY7"/>
<name>R5QUY7_9FIRM</name>
<gene>
    <name evidence="2" type="ORF">BN734_01754</name>
</gene>
<dbReference type="Pfam" id="PF13620">
    <property type="entry name" value="CarboxypepD_reg"/>
    <property type="match status" value="1"/>
</dbReference>
<reference evidence="2" key="1">
    <citation type="submission" date="2012-11" db="EMBL/GenBank/DDBJ databases">
        <title>Dependencies among metagenomic species, viruses, plasmids and units of genetic variation.</title>
        <authorList>
            <person name="Nielsen H.B."/>
            <person name="Almeida M."/>
            <person name="Juncker A.S."/>
            <person name="Rasmussen S."/>
            <person name="Li J."/>
            <person name="Sunagawa S."/>
            <person name="Plichta D."/>
            <person name="Gautier L."/>
            <person name="Le Chatelier E."/>
            <person name="Peletier E."/>
            <person name="Bonde I."/>
            <person name="Nielsen T."/>
            <person name="Manichanh C."/>
            <person name="Arumugam M."/>
            <person name="Batto J."/>
            <person name="Santos M.B.Q.D."/>
            <person name="Blom N."/>
            <person name="Borruel N."/>
            <person name="Burgdorf K.S."/>
            <person name="Boumezbeur F."/>
            <person name="Casellas F."/>
            <person name="Dore J."/>
            <person name="Guarner F."/>
            <person name="Hansen T."/>
            <person name="Hildebrand F."/>
            <person name="Kaas R.S."/>
            <person name="Kennedy S."/>
            <person name="Kristiansen K."/>
            <person name="Kultima J.R."/>
            <person name="Leonard P."/>
            <person name="Levenez F."/>
            <person name="Lund O."/>
            <person name="Moumen B."/>
            <person name="Le Paslier D."/>
            <person name="Pons N."/>
            <person name="Pedersen O."/>
            <person name="Prifti E."/>
            <person name="Qin J."/>
            <person name="Raes J."/>
            <person name="Tap J."/>
            <person name="Tims S."/>
            <person name="Ussery D.W."/>
            <person name="Yamada T."/>
            <person name="MetaHit consortium"/>
            <person name="Renault P."/>
            <person name="Sicheritz-Ponten T."/>
            <person name="Bork P."/>
            <person name="Wang J."/>
            <person name="Brunak S."/>
            <person name="Ehrlich S.D."/>
        </authorList>
    </citation>
    <scope>NUCLEOTIDE SEQUENCE [LARGE SCALE GENOMIC DNA]</scope>
</reference>
<keyword evidence="1" id="KW-0812">Transmembrane</keyword>
<dbReference type="EMBL" id="CAZS010000074">
    <property type="protein sequence ID" value="CCZ26016.1"/>
    <property type="molecule type" value="Genomic_DNA"/>
</dbReference>
<keyword evidence="1" id="KW-1133">Transmembrane helix</keyword>
<dbReference type="SUPFAM" id="SSF49464">
    <property type="entry name" value="Carboxypeptidase regulatory domain-like"/>
    <property type="match status" value="1"/>
</dbReference>
<organism evidence="2 3">
    <name type="scientific">[Ruminococcus] torques CAG:61</name>
    <dbReference type="NCBI Taxonomy" id="1263108"/>
    <lineage>
        <taxon>Bacteria</taxon>
        <taxon>Bacillati</taxon>
        <taxon>Bacillota</taxon>
        <taxon>Clostridia</taxon>
        <taxon>Lachnospirales</taxon>
        <taxon>Lachnospiraceae</taxon>
        <taxon>Mediterraneibacter</taxon>
    </lineage>
</organism>
<evidence type="ECO:0000313" key="3">
    <source>
        <dbReference type="Proteomes" id="UP000017998"/>
    </source>
</evidence>
<protein>
    <submittedName>
        <fullName evidence="2">Uncharacterized protein</fullName>
    </submittedName>
</protein>
<feature type="transmembrane region" description="Helical" evidence="1">
    <location>
        <begin position="33"/>
        <end position="53"/>
    </location>
</feature>
<dbReference type="Gene3D" id="2.60.40.1120">
    <property type="entry name" value="Carboxypeptidase-like, regulatory domain"/>
    <property type="match status" value="1"/>
</dbReference>